<evidence type="ECO:0000259" key="1">
    <source>
        <dbReference type="Pfam" id="PF00483"/>
    </source>
</evidence>
<name>A0A947DD02_9CYAN</name>
<dbReference type="InterPro" id="IPR005835">
    <property type="entry name" value="NTP_transferase_dom"/>
</dbReference>
<dbReference type="Proteomes" id="UP000717364">
    <property type="component" value="Unassembled WGS sequence"/>
</dbReference>
<dbReference type="SUPFAM" id="SSF53448">
    <property type="entry name" value="Nucleotide-diphospho-sugar transferases"/>
    <property type="match status" value="1"/>
</dbReference>
<keyword evidence="3" id="KW-1185">Reference proteome</keyword>
<dbReference type="CDD" id="cd02524">
    <property type="entry name" value="G1P_cytidylyltransferase"/>
    <property type="match status" value="1"/>
</dbReference>
<evidence type="ECO:0000313" key="2">
    <source>
        <dbReference type="EMBL" id="MBT9314448.1"/>
    </source>
</evidence>
<accession>A0A947DD02</accession>
<keyword evidence="2" id="KW-0548">Nucleotidyltransferase</keyword>
<sequence length="285" mass="32359">MKVGLLAGGLGTRLAEETESKPKPMVEVGGQPILWHIMRHYYHYGLQDFVIALGYKAEVIKKYMVDYCSLNSNLTINLRSGRVDMHGGDNKPDWNVELIETGLHTNTGGRIKRLIPYMNNETFMLTWGDGVSDLNLRDLLAFHRSHGKLATMTVVRPPSRFGLPTLDGDQVVEFSEKPQTEEGWINGAFFVLEPGVFDYIEGDDTQWEKGPLEGLAADGQLMAYRYDGFWQCMDTLRDKRRLQKLWDGGNPPWKIWEEEKDASVSYGTSRLYRNGHDAPALISRS</sequence>
<dbReference type="EMBL" id="JADOES010000004">
    <property type="protein sequence ID" value="MBT9314448.1"/>
    <property type="molecule type" value="Genomic_DNA"/>
</dbReference>
<dbReference type="GO" id="GO:0047343">
    <property type="term" value="F:glucose-1-phosphate cytidylyltransferase activity"/>
    <property type="evidence" value="ECO:0007669"/>
    <property type="project" value="UniProtKB-EC"/>
</dbReference>
<dbReference type="PANTHER" id="PTHR47183">
    <property type="entry name" value="GLUCOSE-1-PHOSPHATE CYTIDYLYLTRANSFERASE-RELATED"/>
    <property type="match status" value="1"/>
</dbReference>
<evidence type="ECO:0000313" key="3">
    <source>
        <dbReference type="Proteomes" id="UP000717364"/>
    </source>
</evidence>
<dbReference type="InterPro" id="IPR013446">
    <property type="entry name" value="G1P_cyt_trans-like"/>
</dbReference>
<dbReference type="Pfam" id="PF00483">
    <property type="entry name" value="NTP_transferase"/>
    <property type="match status" value="1"/>
</dbReference>
<feature type="domain" description="Nucleotidyl transferase" evidence="1">
    <location>
        <begin position="5"/>
        <end position="214"/>
    </location>
</feature>
<organism evidence="2 3">
    <name type="scientific">Leptothoe spongobia TAU-MAC 1115</name>
    <dbReference type="NCBI Taxonomy" id="1967444"/>
    <lineage>
        <taxon>Bacteria</taxon>
        <taxon>Bacillati</taxon>
        <taxon>Cyanobacteriota</taxon>
        <taxon>Cyanophyceae</taxon>
        <taxon>Nodosilineales</taxon>
        <taxon>Cymatolegaceae</taxon>
        <taxon>Leptothoe</taxon>
        <taxon>Leptothoe spongobia</taxon>
    </lineage>
</organism>
<protein>
    <submittedName>
        <fullName evidence="2">Glucose-1-phosphate cytidylyltransferase</fullName>
        <ecNumber evidence="2">2.7.7.33</ecNumber>
    </submittedName>
</protein>
<gene>
    <name evidence="2" type="primary">rfbF</name>
    <name evidence="2" type="ORF">IXB50_03315</name>
</gene>
<proteinExistence type="predicted"/>
<reference evidence="2" key="2">
    <citation type="journal article" date="2021" name="Mar. Drugs">
        <title>Genome Reduction and Secondary Metabolism of the Marine Sponge-Associated Cyanobacterium Leptothoe.</title>
        <authorList>
            <person name="Konstantinou D."/>
            <person name="Popin R.V."/>
            <person name="Fewer D.P."/>
            <person name="Sivonen K."/>
            <person name="Gkelis S."/>
        </authorList>
    </citation>
    <scope>NUCLEOTIDE SEQUENCE</scope>
    <source>
        <strain evidence="2">TAU-MAC 1115</strain>
    </source>
</reference>
<dbReference type="InterPro" id="IPR029044">
    <property type="entry name" value="Nucleotide-diphossugar_trans"/>
</dbReference>
<comment type="caution">
    <text evidence="2">The sequence shown here is derived from an EMBL/GenBank/DDBJ whole genome shotgun (WGS) entry which is preliminary data.</text>
</comment>
<dbReference type="AlphaFoldDB" id="A0A947DD02"/>
<dbReference type="GO" id="GO:0009243">
    <property type="term" value="P:O antigen biosynthetic process"/>
    <property type="evidence" value="ECO:0007669"/>
    <property type="project" value="InterPro"/>
</dbReference>
<dbReference type="RefSeq" id="WP_215607516.1">
    <property type="nucleotide sequence ID" value="NZ_JADOES010000004.1"/>
</dbReference>
<dbReference type="Gene3D" id="3.90.550.10">
    <property type="entry name" value="Spore Coat Polysaccharide Biosynthesis Protein SpsA, Chain A"/>
    <property type="match status" value="1"/>
</dbReference>
<dbReference type="NCBIfam" id="TIGR02623">
    <property type="entry name" value="G1P_cyt_trans"/>
    <property type="match status" value="1"/>
</dbReference>
<keyword evidence="2" id="KW-0808">Transferase</keyword>
<dbReference type="PANTHER" id="PTHR47183:SF1">
    <property type="entry name" value="GLUCOSE-1-PHOSPHATE CYTIDYLYLTRANSFERASE"/>
    <property type="match status" value="1"/>
</dbReference>
<dbReference type="EC" id="2.7.7.33" evidence="2"/>
<dbReference type="InterPro" id="IPR046981">
    <property type="entry name" value="G1P_cyt_trans"/>
</dbReference>
<reference evidence="2" key="1">
    <citation type="submission" date="2020-11" db="EMBL/GenBank/DDBJ databases">
        <authorList>
            <person name="Konstantinou D."/>
            <person name="Gkelis S."/>
            <person name="Popin R."/>
            <person name="Fewer D."/>
            <person name="Sivonen K."/>
        </authorList>
    </citation>
    <scope>NUCLEOTIDE SEQUENCE</scope>
    <source>
        <strain evidence="2">TAU-MAC 1115</strain>
    </source>
</reference>